<name>A0ABQ4BG63_9ACTN</name>
<proteinExistence type="predicted"/>
<sequence length="131" mass="13504">MTDTPLSDLMDAHVQTDTAETYTAFVEMFQNSVIGIVGVGPRSPDGRTGEGFAAGKTTHGDGRSRILAFADPEVASRTPGSPCNAGIPGAVLLRMAADDLSCEGILVNSATRLISVIIDRDAVSAFAPGPV</sequence>
<gene>
    <name evidence="1" type="ORF">Apa02nite_057840</name>
</gene>
<evidence type="ECO:0000313" key="1">
    <source>
        <dbReference type="EMBL" id="GIE69676.1"/>
    </source>
</evidence>
<organism evidence="1 2">
    <name type="scientific">Actinoplanes palleronii</name>
    <dbReference type="NCBI Taxonomy" id="113570"/>
    <lineage>
        <taxon>Bacteria</taxon>
        <taxon>Bacillati</taxon>
        <taxon>Actinomycetota</taxon>
        <taxon>Actinomycetes</taxon>
        <taxon>Micromonosporales</taxon>
        <taxon>Micromonosporaceae</taxon>
        <taxon>Actinoplanes</taxon>
    </lineage>
</organism>
<evidence type="ECO:0000313" key="2">
    <source>
        <dbReference type="Proteomes" id="UP000624709"/>
    </source>
</evidence>
<comment type="caution">
    <text evidence="1">The sequence shown here is derived from an EMBL/GenBank/DDBJ whole genome shotgun (WGS) entry which is preliminary data.</text>
</comment>
<keyword evidence="2" id="KW-1185">Reference proteome</keyword>
<dbReference type="EMBL" id="BOMS01000090">
    <property type="protein sequence ID" value="GIE69676.1"/>
    <property type="molecule type" value="Genomic_DNA"/>
</dbReference>
<accession>A0ABQ4BG63</accession>
<protein>
    <submittedName>
        <fullName evidence="1">Uncharacterized protein</fullName>
    </submittedName>
</protein>
<dbReference type="Proteomes" id="UP000624709">
    <property type="component" value="Unassembled WGS sequence"/>
</dbReference>
<dbReference type="RefSeq" id="WP_239164640.1">
    <property type="nucleotide sequence ID" value="NZ_BAAATY010000040.1"/>
</dbReference>
<reference evidence="1 2" key="1">
    <citation type="submission" date="2021-01" db="EMBL/GenBank/DDBJ databases">
        <title>Whole genome shotgun sequence of Actinoplanes palleronii NBRC 14916.</title>
        <authorList>
            <person name="Komaki H."/>
            <person name="Tamura T."/>
        </authorList>
    </citation>
    <scope>NUCLEOTIDE SEQUENCE [LARGE SCALE GENOMIC DNA]</scope>
    <source>
        <strain evidence="1 2">NBRC 14916</strain>
    </source>
</reference>